<keyword evidence="2" id="KW-0049">Antioxidant</keyword>
<evidence type="ECO:0000256" key="4">
    <source>
        <dbReference type="ARBA" id="ARBA00023284"/>
    </source>
</evidence>
<dbReference type="CDD" id="cd03015">
    <property type="entry name" value="PRX_Typ2cys"/>
    <property type="match status" value="1"/>
</dbReference>
<dbReference type="InterPro" id="IPR000866">
    <property type="entry name" value="AhpC/TSA"/>
</dbReference>
<name>A0A0G1X7I2_UNCK3</name>
<feature type="domain" description="Thioredoxin" evidence="6">
    <location>
        <begin position="2"/>
        <end position="154"/>
    </location>
</feature>
<dbReference type="InterPro" id="IPR050217">
    <property type="entry name" value="Peroxiredoxin"/>
</dbReference>
<dbReference type="GO" id="GO:0008379">
    <property type="term" value="F:thioredoxin peroxidase activity"/>
    <property type="evidence" value="ECO:0007669"/>
    <property type="project" value="TreeGrafter"/>
</dbReference>
<evidence type="ECO:0000313" key="7">
    <source>
        <dbReference type="EMBL" id="KKW26775.1"/>
    </source>
</evidence>
<evidence type="ECO:0000256" key="3">
    <source>
        <dbReference type="ARBA" id="ARBA00023002"/>
    </source>
</evidence>
<dbReference type="GO" id="GO:0045454">
    <property type="term" value="P:cell redox homeostasis"/>
    <property type="evidence" value="ECO:0007669"/>
    <property type="project" value="TreeGrafter"/>
</dbReference>
<dbReference type="GO" id="GO:0005829">
    <property type="term" value="C:cytosol"/>
    <property type="evidence" value="ECO:0007669"/>
    <property type="project" value="TreeGrafter"/>
</dbReference>
<organism evidence="7 8">
    <name type="scientific">candidate division Kazan bacterium GW2011_GWB1_52_7</name>
    <dbReference type="NCBI Taxonomy" id="1620414"/>
    <lineage>
        <taxon>Bacteria</taxon>
        <taxon>Bacteria division Kazan-3B-28</taxon>
    </lineage>
</organism>
<feature type="active site" description="Cysteine sulfenic acid (-SOH) intermediate; for peroxidase activity" evidence="5">
    <location>
        <position position="47"/>
    </location>
</feature>
<evidence type="ECO:0000313" key="8">
    <source>
        <dbReference type="Proteomes" id="UP000034913"/>
    </source>
</evidence>
<dbReference type="Proteomes" id="UP000034913">
    <property type="component" value="Unassembled WGS sequence"/>
</dbReference>
<evidence type="ECO:0000259" key="6">
    <source>
        <dbReference type="PROSITE" id="PS51352"/>
    </source>
</evidence>
<dbReference type="AlphaFoldDB" id="A0A0G1X7I2"/>
<keyword evidence="4" id="KW-0676">Redox-active center</keyword>
<dbReference type="Gene3D" id="3.40.30.10">
    <property type="entry name" value="Glutaredoxin"/>
    <property type="match status" value="1"/>
</dbReference>
<dbReference type="PROSITE" id="PS51352">
    <property type="entry name" value="THIOREDOXIN_2"/>
    <property type="match status" value="1"/>
</dbReference>
<sequence length="170" mass="18954">MITIGDKAPDFSLSGYLADDIKTFKLQNYKNKWVVLFFYAADFSTLCPTEITALAKQWEDLRKTGAELLAVSTDSINSHRAWAKELGELPFPLLADFNKRVAHQYGVLNEESGTAMRATFVIDPDTTIRWVNILSGQVGRGTGELIRVLRALQTNRSCPADWQPGDVTLS</sequence>
<dbReference type="EMBL" id="LCRB01000002">
    <property type="protein sequence ID" value="KKW26775.1"/>
    <property type="molecule type" value="Genomic_DNA"/>
</dbReference>
<keyword evidence="1" id="KW-0575">Peroxidase</keyword>
<comment type="caution">
    <text evidence="7">The sequence shown here is derived from an EMBL/GenBank/DDBJ whole genome shotgun (WGS) entry which is preliminary data.</text>
</comment>
<keyword evidence="3" id="KW-0560">Oxidoreductase</keyword>
<dbReference type="SUPFAM" id="SSF52833">
    <property type="entry name" value="Thioredoxin-like"/>
    <property type="match status" value="1"/>
</dbReference>
<dbReference type="GO" id="GO:0042744">
    <property type="term" value="P:hydrogen peroxide catabolic process"/>
    <property type="evidence" value="ECO:0007669"/>
    <property type="project" value="TreeGrafter"/>
</dbReference>
<dbReference type="PIRSF" id="PIRSF000239">
    <property type="entry name" value="AHPC"/>
    <property type="match status" value="1"/>
</dbReference>
<reference evidence="7 8" key="1">
    <citation type="journal article" date="2015" name="Nature">
        <title>rRNA introns, odd ribosomes, and small enigmatic genomes across a large radiation of phyla.</title>
        <authorList>
            <person name="Brown C.T."/>
            <person name="Hug L.A."/>
            <person name="Thomas B.C."/>
            <person name="Sharon I."/>
            <person name="Castelle C.J."/>
            <person name="Singh A."/>
            <person name="Wilkins M.J."/>
            <person name="Williams K.H."/>
            <person name="Banfield J.F."/>
        </authorList>
    </citation>
    <scope>NUCLEOTIDE SEQUENCE [LARGE SCALE GENOMIC DNA]</scope>
</reference>
<dbReference type="Pfam" id="PF00578">
    <property type="entry name" value="AhpC-TSA"/>
    <property type="match status" value="1"/>
</dbReference>
<dbReference type="GO" id="GO:0033554">
    <property type="term" value="P:cellular response to stress"/>
    <property type="evidence" value="ECO:0007669"/>
    <property type="project" value="TreeGrafter"/>
</dbReference>
<evidence type="ECO:0000256" key="5">
    <source>
        <dbReference type="PIRSR" id="PIRSR000239-1"/>
    </source>
</evidence>
<dbReference type="InterPro" id="IPR024706">
    <property type="entry name" value="Peroxiredoxin_AhpC-typ"/>
</dbReference>
<dbReference type="InterPro" id="IPR036249">
    <property type="entry name" value="Thioredoxin-like_sf"/>
</dbReference>
<protein>
    <submittedName>
        <fullName evidence="7">Alkyl hydroperoxide reductase</fullName>
    </submittedName>
</protein>
<dbReference type="PANTHER" id="PTHR10681:SF121">
    <property type="entry name" value="ALKYL HYDROPEROXIDE REDUCTASE C"/>
    <property type="match status" value="1"/>
</dbReference>
<accession>A0A0G1X7I2</accession>
<dbReference type="InterPro" id="IPR013766">
    <property type="entry name" value="Thioredoxin_domain"/>
</dbReference>
<dbReference type="PANTHER" id="PTHR10681">
    <property type="entry name" value="THIOREDOXIN PEROXIDASE"/>
    <property type="match status" value="1"/>
</dbReference>
<proteinExistence type="predicted"/>
<evidence type="ECO:0000256" key="2">
    <source>
        <dbReference type="ARBA" id="ARBA00022862"/>
    </source>
</evidence>
<gene>
    <name evidence="7" type="ORF">VF00_C0002G0100</name>
</gene>
<dbReference type="GO" id="GO:0006979">
    <property type="term" value="P:response to oxidative stress"/>
    <property type="evidence" value="ECO:0007669"/>
    <property type="project" value="TreeGrafter"/>
</dbReference>
<evidence type="ECO:0000256" key="1">
    <source>
        <dbReference type="ARBA" id="ARBA00022559"/>
    </source>
</evidence>